<proteinExistence type="predicted"/>
<evidence type="ECO:0000313" key="2">
    <source>
        <dbReference type="Proteomes" id="UP000324897"/>
    </source>
</evidence>
<protein>
    <submittedName>
        <fullName evidence="1">Uncharacterized protein</fullName>
    </submittedName>
</protein>
<evidence type="ECO:0000313" key="1">
    <source>
        <dbReference type="EMBL" id="TVU26341.1"/>
    </source>
</evidence>
<name>A0A5J9USV1_9POAL</name>
<gene>
    <name evidence="1" type="ORF">EJB05_28882</name>
</gene>
<sequence length="62" mass="6543">MAQSGDVGGVDKHGAVAIPTVVVLKEPSSTTVFSSKVLKLCEMRGVFSSQVMCQELTRTLST</sequence>
<dbReference type="Gramene" id="TVU26341">
    <property type="protein sequence ID" value="TVU26341"/>
    <property type="gene ID" value="EJB05_28882"/>
</dbReference>
<dbReference type="Proteomes" id="UP000324897">
    <property type="component" value="Chromosome 2"/>
</dbReference>
<organism evidence="1 2">
    <name type="scientific">Eragrostis curvula</name>
    <name type="common">weeping love grass</name>
    <dbReference type="NCBI Taxonomy" id="38414"/>
    <lineage>
        <taxon>Eukaryota</taxon>
        <taxon>Viridiplantae</taxon>
        <taxon>Streptophyta</taxon>
        <taxon>Embryophyta</taxon>
        <taxon>Tracheophyta</taxon>
        <taxon>Spermatophyta</taxon>
        <taxon>Magnoliopsida</taxon>
        <taxon>Liliopsida</taxon>
        <taxon>Poales</taxon>
        <taxon>Poaceae</taxon>
        <taxon>PACMAD clade</taxon>
        <taxon>Chloridoideae</taxon>
        <taxon>Eragrostideae</taxon>
        <taxon>Eragrostidinae</taxon>
        <taxon>Eragrostis</taxon>
    </lineage>
</organism>
<reference evidence="1 2" key="1">
    <citation type="journal article" date="2019" name="Sci. Rep.">
        <title>A high-quality genome of Eragrostis curvula grass provides insights into Poaceae evolution and supports new strategies to enhance forage quality.</title>
        <authorList>
            <person name="Carballo J."/>
            <person name="Santos B.A.C.M."/>
            <person name="Zappacosta D."/>
            <person name="Garbus I."/>
            <person name="Selva J.P."/>
            <person name="Gallo C.A."/>
            <person name="Diaz A."/>
            <person name="Albertini E."/>
            <person name="Caccamo M."/>
            <person name="Echenique V."/>
        </authorList>
    </citation>
    <scope>NUCLEOTIDE SEQUENCE [LARGE SCALE GENOMIC DNA]</scope>
    <source>
        <strain evidence="2">cv. Victoria</strain>
        <tissue evidence="1">Leaf</tissue>
    </source>
</reference>
<dbReference type="AlphaFoldDB" id="A0A5J9USV1"/>
<feature type="non-terminal residue" evidence="1">
    <location>
        <position position="1"/>
    </location>
</feature>
<keyword evidence="2" id="KW-1185">Reference proteome</keyword>
<dbReference type="EMBL" id="RWGY01000013">
    <property type="protein sequence ID" value="TVU26341.1"/>
    <property type="molecule type" value="Genomic_DNA"/>
</dbReference>
<accession>A0A5J9USV1</accession>
<comment type="caution">
    <text evidence="1">The sequence shown here is derived from an EMBL/GenBank/DDBJ whole genome shotgun (WGS) entry which is preliminary data.</text>
</comment>